<organism evidence="9 10">
    <name type="scientific">Aquamicrobium aerolatum DSM 21857</name>
    <dbReference type="NCBI Taxonomy" id="1121003"/>
    <lineage>
        <taxon>Bacteria</taxon>
        <taxon>Pseudomonadati</taxon>
        <taxon>Pseudomonadota</taxon>
        <taxon>Alphaproteobacteria</taxon>
        <taxon>Hyphomicrobiales</taxon>
        <taxon>Phyllobacteriaceae</taxon>
        <taxon>Aerobium</taxon>
    </lineage>
</organism>
<dbReference type="UniPathway" id="UPA00242"/>
<dbReference type="InterPro" id="IPR008183">
    <property type="entry name" value="Aldose_1/G6P_1-epimerase"/>
</dbReference>
<keyword evidence="10" id="KW-1185">Reference proteome</keyword>
<protein>
    <recommendedName>
        <fullName evidence="5">Aldose 1-epimerase</fullName>
        <ecNumber evidence="5">5.1.3.3</ecNumber>
    </recommendedName>
</protein>
<feature type="binding site" evidence="8">
    <location>
        <begin position="74"/>
        <end position="75"/>
    </location>
    <ligand>
        <name>beta-D-galactose</name>
        <dbReference type="ChEBI" id="CHEBI:27667"/>
    </ligand>
</feature>
<evidence type="ECO:0000256" key="2">
    <source>
        <dbReference type="ARBA" id="ARBA00006206"/>
    </source>
</evidence>
<sequence>MGREPFGKTPKGEPVHRIAISNGNLSAWILTYGAAVQDLRLEEHPFPLVLGFPELESYLQHSLYFGAIVGRYANRIAGGKFVIEGERFQADTNDNGNTLHGGRDGLDRQVWAVRLCGEDFVTLSVENISGTMGFSGTLSVTCTYRITSSSALRVEIEATTDRTTLCNIASHCYFNLENGGAGDILDHRLQIAAQAYTPVNTFNIPTGAVLPVKDTRFDFFLPRTIRDASGNGSYDHNFCLVAARGTFRQAAWVQSERSGIEMEVWTTEPGVQLFTGDAEPPSAAGLDGVRYQRFSGFCLEPQVWPDSPNHPYFPQAILRPEERYHQHSEYRFHLPRDG</sequence>
<evidence type="ECO:0000313" key="9">
    <source>
        <dbReference type="EMBL" id="SFJ33771.1"/>
    </source>
</evidence>
<dbReference type="EMBL" id="FORF01000015">
    <property type="protein sequence ID" value="SFJ33771.1"/>
    <property type="molecule type" value="Genomic_DNA"/>
</dbReference>
<dbReference type="AlphaFoldDB" id="A0A1I3QKG0"/>
<comment type="pathway">
    <text evidence="1 5">Carbohydrate metabolism; hexose metabolism.</text>
</comment>
<dbReference type="SUPFAM" id="SSF74650">
    <property type="entry name" value="Galactose mutarotase-like"/>
    <property type="match status" value="1"/>
</dbReference>
<dbReference type="Gene3D" id="2.70.98.10">
    <property type="match status" value="1"/>
</dbReference>
<feature type="binding site" evidence="7">
    <location>
        <position position="235"/>
    </location>
    <ligand>
        <name>beta-D-galactose</name>
        <dbReference type="ChEBI" id="CHEBI:27667"/>
    </ligand>
</feature>
<evidence type="ECO:0000256" key="1">
    <source>
        <dbReference type="ARBA" id="ARBA00005028"/>
    </source>
</evidence>
<dbReference type="GO" id="GO:0004034">
    <property type="term" value="F:aldose 1-epimerase activity"/>
    <property type="evidence" value="ECO:0007669"/>
    <property type="project" value="UniProtKB-EC"/>
</dbReference>
<dbReference type="CDD" id="cd09019">
    <property type="entry name" value="galactose_mutarotase_like"/>
    <property type="match status" value="1"/>
</dbReference>
<dbReference type="GO" id="GO:0006006">
    <property type="term" value="P:glucose metabolic process"/>
    <property type="evidence" value="ECO:0007669"/>
    <property type="project" value="TreeGrafter"/>
</dbReference>
<comment type="similarity">
    <text evidence="2 5">Belongs to the aldose epimerase family.</text>
</comment>
<accession>A0A1I3QKG0</accession>
<dbReference type="InterPro" id="IPR011013">
    <property type="entry name" value="Gal_mutarotase_sf_dom"/>
</dbReference>
<dbReference type="InterPro" id="IPR015443">
    <property type="entry name" value="Aldose_1-epimerase"/>
</dbReference>
<dbReference type="NCBIfam" id="NF008277">
    <property type="entry name" value="PRK11055.1"/>
    <property type="match status" value="1"/>
</dbReference>
<proteinExistence type="inferred from homology"/>
<evidence type="ECO:0000313" key="10">
    <source>
        <dbReference type="Proteomes" id="UP000242763"/>
    </source>
</evidence>
<feature type="active site" description="Proton donor" evidence="6">
    <location>
        <position position="171"/>
    </location>
</feature>
<comment type="catalytic activity">
    <reaction evidence="5">
        <text>alpha-D-glucose = beta-D-glucose</text>
        <dbReference type="Rhea" id="RHEA:10264"/>
        <dbReference type="ChEBI" id="CHEBI:15903"/>
        <dbReference type="ChEBI" id="CHEBI:17925"/>
        <dbReference type="EC" id="5.1.3.3"/>
    </reaction>
</comment>
<dbReference type="GO" id="GO:0030246">
    <property type="term" value="F:carbohydrate binding"/>
    <property type="evidence" value="ECO:0007669"/>
    <property type="project" value="InterPro"/>
</dbReference>
<evidence type="ECO:0000256" key="5">
    <source>
        <dbReference type="PIRNR" id="PIRNR005096"/>
    </source>
</evidence>
<dbReference type="Pfam" id="PF01263">
    <property type="entry name" value="Aldose_epim"/>
    <property type="match status" value="1"/>
</dbReference>
<evidence type="ECO:0000256" key="3">
    <source>
        <dbReference type="ARBA" id="ARBA00023235"/>
    </source>
</evidence>
<evidence type="ECO:0000256" key="4">
    <source>
        <dbReference type="ARBA" id="ARBA00023277"/>
    </source>
</evidence>
<keyword evidence="4 5" id="KW-0119">Carbohydrate metabolism</keyword>
<gene>
    <name evidence="9" type="ORF">SAMN03080618_02684</name>
</gene>
<reference evidence="10" key="1">
    <citation type="submission" date="2016-10" db="EMBL/GenBank/DDBJ databases">
        <authorList>
            <person name="Varghese N."/>
            <person name="Submissions S."/>
        </authorList>
    </citation>
    <scope>NUCLEOTIDE SEQUENCE [LARGE SCALE GENOMIC DNA]</scope>
    <source>
        <strain evidence="10">DSM 21857</strain>
    </source>
</reference>
<feature type="active site" description="Proton acceptor" evidence="6">
    <location>
        <position position="300"/>
    </location>
</feature>
<keyword evidence="3 5" id="KW-0413">Isomerase</keyword>
<dbReference type="InterPro" id="IPR014718">
    <property type="entry name" value="GH-type_carb-bd"/>
</dbReference>
<feature type="binding site" evidence="8">
    <location>
        <begin position="171"/>
        <end position="173"/>
    </location>
    <ligand>
        <name>beta-D-galactose</name>
        <dbReference type="ChEBI" id="CHEBI:27667"/>
    </ligand>
</feature>
<dbReference type="Proteomes" id="UP000242763">
    <property type="component" value="Unassembled WGS sequence"/>
</dbReference>
<dbReference type="STRING" id="1121003.SAMN03080618_02684"/>
<dbReference type="GO" id="GO:0033499">
    <property type="term" value="P:galactose catabolic process via UDP-galactose, Leloir pathway"/>
    <property type="evidence" value="ECO:0007669"/>
    <property type="project" value="TreeGrafter"/>
</dbReference>
<dbReference type="PANTHER" id="PTHR10091">
    <property type="entry name" value="ALDOSE-1-EPIMERASE"/>
    <property type="match status" value="1"/>
</dbReference>
<evidence type="ECO:0000256" key="7">
    <source>
        <dbReference type="PIRSR" id="PIRSR005096-2"/>
    </source>
</evidence>
<dbReference type="PANTHER" id="PTHR10091:SF49">
    <property type="entry name" value="ALDOSE 1-EPIMERASE"/>
    <property type="match status" value="1"/>
</dbReference>
<evidence type="ECO:0000256" key="6">
    <source>
        <dbReference type="PIRSR" id="PIRSR005096-1"/>
    </source>
</evidence>
<dbReference type="EC" id="5.1.3.3" evidence="5"/>
<evidence type="ECO:0000256" key="8">
    <source>
        <dbReference type="PIRSR" id="PIRSR005096-3"/>
    </source>
</evidence>
<dbReference type="PIRSF" id="PIRSF005096">
    <property type="entry name" value="GALM"/>
    <property type="match status" value="1"/>
</dbReference>
<name>A0A1I3QKG0_9HYPH</name>
<dbReference type="InterPro" id="IPR047215">
    <property type="entry name" value="Galactose_mutarotase-like"/>
</dbReference>